<dbReference type="EMBL" id="BKBW01000023">
    <property type="protein sequence ID" value="GEQ78073.1"/>
    <property type="molecule type" value="Genomic_DNA"/>
</dbReference>
<dbReference type="Proteomes" id="UP000323105">
    <property type="component" value="Unassembled WGS sequence"/>
</dbReference>
<gene>
    <name evidence="1" type="ORF">CTTA_5078</name>
</gene>
<organism evidence="1 2">
    <name type="scientific">Comamonas testosteroni</name>
    <name type="common">Pseudomonas testosteroni</name>
    <dbReference type="NCBI Taxonomy" id="285"/>
    <lineage>
        <taxon>Bacteria</taxon>
        <taxon>Pseudomonadati</taxon>
        <taxon>Pseudomonadota</taxon>
        <taxon>Betaproteobacteria</taxon>
        <taxon>Burkholderiales</taxon>
        <taxon>Comamonadaceae</taxon>
        <taxon>Comamonas</taxon>
    </lineage>
</organism>
<reference evidence="1 2" key="1">
    <citation type="journal article" date="2019" name="Microbiol. Resour. Announc.">
        <title>Draft Genome Sequence of Comamonas testosteroni TA441, a Bacterium That Has a Cryptic Phenol Degradation Gene Cluster.</title>
        <authorList>
            <person name="Arai H."/>
            <person name="Ishii M."/>
        </authorList>
    </citation>
    <scope>NUCLEOTIDE SEQUENCE [LARGE SCALE GENOMIC DNA]</scope>
    <source>
        <strain evidence="1 2">TA441</strain>
    </source>
</reference>
<dbReference type="AlphaFoldDB" id="A0A5A7MK32"/>
<evidence type="ECO:0000313" key="1">
    <source>
        <dbReference type="EMBL" id="GEQ78073.1"/>
    </source>
</evidence>
<proteinExistence type="predicted"/>
<name>A0A5A7MK32_COMTE</name>
<accession>A0A5A7MK32</accession>
<comment type="caution">
    <text evidence="1">The sequence shown here is derived from an EMBL/GenBank/DDBJ whole genome shotgun (WGS) entry which is preliminary data.</text>
</comment>
<evidence type="ECO:0000313" key="2">
    <source>
        <dbReference type="Proteomes" id="UP000323105"/>
    </source>
</evidence>
<protein>
    <submittedName>
        <fullName evidence="1">Uncharacterized protein</fullName>
    </submittedName>
</protein>
<sequence>MGSATGTSKGHAKSIRWVPYGGEAFREAKSKNAQRASAAARSASGVQTKALLAALSFEYSESMTRINTTEIWERHGYKVERIEQVMGAPQRNVYGPDGALLIEDAEYTQETEALRDLGFID</sequence>